<evidence type="ECO:0000256" key="9">
    <source>
        <dbReference type="ARBA" id="ARBA00047597"/>
    </source>
</evidence>
<name>A0A3Q1HDE3_ANATE</name>
<evidence type="ECO:0000256" key="4">
    <source>
        <dbReference type="ARBA" id="ARBA00022695"/>
    </source>
</evidence>
<evidence type="ECO:0000256" key="6">
    <source>
        <dbReference type="ARBA" id="ARBA00022857"/>
    </source>
</evidence>
<dbReference type="GO" id="GO:0003950">
    <property type="term" value="F:NAD+ poly-ADP-ribosyltransferase activity"/>
    <property type="evidence" value="ECO:0007669"/>
    <property type="project" value="TreeGrafter"/>
</dbReference>
<evidence type="ECO:0000256" key="10">
    <source>
        <dbReference type="RuleBase" id="RU361228"/>
    </source>
</evidence>
<dbReference type="Proteomes" id="UP000265040">
    <property type="component" value="Chromosome 17"/>
</dbReference>
<dbReference type="InterPro" id="IPR050999">
    <property type="entry name" value="ADP-ribosyltransferase_ARG"/>
</dbReference>
<dbReference type="GO" id="GO:0016779">
    <property type="term" value="F:nucleotidyltransferase activity"/>
    <property type="evidence" value="ECO:0007669"/>
    <property type="project" value="UniProtKB-KW"/>
</dbReference>
<keyword evidence="7 10" id="KW-0520">NAD</keyword>
<organism evidence="11 12">
    <name type="scientific">Anabas testudineus</name>
    <name type="common">Climbing perch</name>
    <name type="synonym">Anthias testudineus</name>
    <dbReference type="NCBI Taxonomy" id="64144"/>
    <lineage>
        <taxon>Eukaryota</taxon>
        <taxon>Metazoa</taxon>
        <taxon>Chordata</taxon>
        <taxon>Craniata</taxon>
        <taxon>Vertebrata</taxon>
        <taxon>Euteleostomi</taxon>
        <taxon>Actinopterygii</taxon>
        <taxon>Neopterygii</taxon>
        <taxon>Teleostei</taxon>
        <taxon>Neoteleostei</taxon>
        <taxon>Acanthomorphata</taxon>
        <taxon>Anabantaria</taxon>
        <taxon>Anabantiformes</taxon>
        <taxon>Anabantoidei</taxon>
        <taxon>Anabantidae</taxon>
        <taxon>Anabas</taxon>
    </lineage>
</organism>
<dbReference type="GO" id="GO:0106274">
    <property type="term" value="F:NAD+-protein-arginine ADP-ribosyltransferase activity"/>
    <property type="evidence" value="ECO:0007669"/>
    <property type="project" value="UniProtKB-EC"/>
</dbReference>
<dbReference type="Ensembl" id="ENSATET00000006745.3">
    <property type="protein sequence ID" value="ENSATEP00000006632.3"/>
    <property type="gene ID" value="ENSATEG00000004651.3"/>
</dbReference>
<evidence type="ECO:0000256" key="1">
    <source>
        <dbReference type="ARBA" id="ARBA00009558"/>
    </source>
</evidence>
<dbReference type="PROSITE" id="PS51996">
    <property type="entry name" value="TR_MART"/>
    <property type="match status" value="1"/>
</dbReference>
<dbReference type="SUPFAM" id="SSF56399">
    <property type="entry name" value="ADP-ribosylation"/>
    <property type="match status" value="1"/>
</dbReference>
<evidence type="ECO:0000256" key="5">
    <source>
        <dbReference type="ARBA" id="ARBA00022729"/>
    </source>
</evidence>
<dbReference type="Gene3D" id="3.90.176.10">
    <property type="entry name" value="Toxin ADP-ribosyltransferase, Chain A, domain 1"/>
    <property type="match status" value="1"/>
</dbReference>
<dbReference type="Pfam" id="PF01129">
    <property type="entry name" value="ART"/>
    <property type="match status" value="1"/>
</dbReference>
<gene>
    <name evidence="11" type="primary">ART4</name>
</gene>
<comment type="similarity">
    <text evidence="1 10">Belongs to the Arg-specific ADP-ribosyltransferase family.</text>
</comment>
<dbReference type="GeneTree" id="ENSGT01030000234601"/>
<dbReference type="EC" id="2.4.2.31" evidence="10"/>
<protein>
    <recommendedName>
        <fullName evidence="10">NAD(P)(+)--arginine ADP-ribosyltransferase</fullName>
        <ecNumber evidence="10">2.4.2.31</ecNumber>
    </recommendedName>
    <alternativeName>
        <fullName evidence="10">Mono(ADP-ribosyl)transferase</fullName>
    </alternativeName>
</protein>
<accession>A0A3Q1HDE3</accession>
<evidence type="ECO:0000313" key="12">
    <source>
        <dbReference type="Proteomes" id="UP000265040"/>
    </source>
</evidence>
<keyword evidence="8" id="KW-1015">Disulfide bond</keyword>
<evidence type="ECO:0000256" key="3">
    <source>
        <dbReference type="ARBA" id="ARBA00022679"/>
    </source>
</evidence>
<evidence type="ECO:0000256" key="2">
    <source>
        <dbReference type="ARBA" id="ARBA00022676"/>
    </source>
</evidence>
<evidence type="ECO:0000313" key="11">
    <source>
        <dbReference type="Ensembl" id="ENSATEP00000006632.3"/>
    </source>
</evidence>
<dbReference type="AlphaFoldDB" id="A0A3Q1HDE3"/>
<evidence type="ECO:0000256" key="7">
    <source>
        <dbReference type="ARBA" id="ARBA00023027"/>
    </source>
</evidence>
<reference evidence="11" key="1">
    <citation type="submission" date="2021-04" db="EMBL/GenBank/DDBJ databases">
        <authorList>
            <consortium name="Wellcome Sanger Institute Data Sharing"/>
        </authorList>
    </citation>
    <scope>NUCLEOTIDE SEQUENCE [LARGE SCALE GENOMIC DNA]</scope>
</reference>
<keyword evidence="12" id="KW-1185">Reference proteome</keyword>
<feature type="signal peptide" evidence="10">
    <location>
        <begin position="1"/>
        <end position="31"/>
    </location>
</feature>
<keyword evidence="6 10" id="KW-0521">NADP</keyword>
<keyword evidence="4" id="KW-0548">Nucleotidyltransferase</keyword>
<dbReference type="PRINTS" id="PR00970">
    <property type="entry name" value="RIBTRNSFRASE"/>
</dbReference>
<evidence type="ECO:0000256" key="8">
    <source>
        <dbReference type="ARBA" id="ARBA00023157"/>
    </source>
</evidence>
<reference evidence="11" key="3">
    <citation type="submission" date="2025-09" db="UniProtKB">
        <authorList>
            <consortium name="Ensembl"/>
        </authorList>
    </citation>
    <scope>IDENTIFICATION</scope>
</reference>
<feature type="chain" id="PRO_5043105989" description="NAD(P)(+)--arginine ADP-ribosyltransferase" evidence="10">
    <location>
        <begin position="32"/>
        <end position="268"/>
    </location>
</feature>
<dbReference type="PANTHER" id="PTHR10339">
    <property type="entry name" value="ADP-RIBOSYLTRANSFERASE"/>
    <property type="match status" value="1"/>
</dbReference>
<sequence length="268" mass="30625">MLTVCVDCAGMNLLLSALLCFLLCSMLPVDSMMVRQPVPLNMAEDAVDDMYDGCTDAMAETVKNKYFEEENTGIFGRVWENAEFCAIKKLKHPKPQALTKSHLQAICAYTSNYKRFHATFNDHIRNDRSKYGTSFQFHSFHFWLTSALQIINRKKCHTTYRRTDGTFTGWVNQLMRFGSFTSSSYKTTLTNFGRNTCFQITTCSGAYLKYYSYFGDSEQEVLVPPYEVFRIVEVKPGYLVWGLADCRSVYTLTSVGVKSSLNCKAVKY</sequence>
<keyword evidence="2 10" id="KW-0328">Glycosyltransferase</keyword>
<dbReference type="InterPro" id="IPR000768">
    <property type="entry name" value="ART"/>
</dbReference>
<dbReference type="InParanoid" id="A0A3Q1HDE3"/>
<dbReference type="FunFam" id="3.90.176.10:FF:000001">
    <property type="entry name" value="NAD(P)(+)--arginine ADP-ribosyltransferase"/>
    <property type="match status" value="1"/>
</dbReference>
<proteinExistence type="inferred from homology"/>
<comment type="catalytic activity">
    <reaction evidence="9 10">
        <text>L-arginyl-[protein] + NAD(+) = N(omega)-(ADP-D-ribosyl)-L-arginyl-[protein] + nicotinamide + H(+)</text>
        <dbReference type="Rhea" id="RHEA:19149"/>
        <dbReference type="Rhea" id="RHEA-COMP:10532"/>
        <dbReference type="Rhea" id="RHEA-COMP:15087"/>
        <dbReference type="ChEBI" id="CHEBI:15378"/>
        <dbReference type="ChEBI" id="CHEBI:17154"/>
        <dbReference type="ChEBI" id="CHEBI:29965"/>
        <dbReference type="ChEBI" id="CHEBI:57540"/>
        <dbReference type="ChEBI" id="CHEBI:142554"/>
        <dbReference type="EC" id="2.4.2.31"/>
    </reaction>
</comment>
<dbReference type="PANTHER" id="PTHR10339:SF29">
    <property type="entry name" value="NAD(P)(+)--ARGININE ADP-RIBOSYLTRANSFERASE"/>
    <property type="match status" value="1"/>
</dbReference>
<keyword evidence="5 10" id="KW-0732">Signal</keyword>
<reference evidence="11" key="2">
    <citation type="submission" date="2025-08" db="UniProtKB">
        <authorList>
            <consortium name="Ensembl"/>
        </authorList>
    </citation>
    <scope>IDENTIFICATION</scope>
</reference>
<keyword evidence="3 10" id="KW-0808">Transferase</keyword>